<dbReference type="InParanoid" id="A0A0C3H4X1"/>
<dbReference type="GO" id="GO:0016829">
    <property type="term" value="F:lyase activity"/>
    <property type="evidence" value="ECO:0007669"/>
    <property type="project" value="UniProtKB-KW"/>
</dbReference>
<dbReference type="Proteomes" id="UP000054321">
    <property type="component" value="Unassembled WGS sequence"/>
</dbReference>
<keyword evidence="2" id="KW-0456">Lyase</keyword>
<feature type="domain" description="Alginate lyase" evidence="3">
    <location>
        <begin position="51"/>
        <end position="266"/>
    </location>
</feature>
<dbReference type="GO" id="GO:0042597">
    <property type="term" value="C:periplasmic space"/>
    <property type="evidence" value="ECO:0007669"/>
    <property type="project" value="InterPro"/>
</dbReference>
<organism evidence="4 5">
    <name type="scientific">Oidiodendron maius (strain Zn)</name>
    <dbReference type="NCBI Taxonomy" id="913774"/>
    <lineage>
        <taxon>Eukaryota</taxon>
        <taxon>Fungi</taxon>
        <taxon>Dikarya</taxon>
        <taxon>Ascomycota</taxon>
        <taxon>Pezizomycotina</taxon>
        <taxon>Leotiomycetes</taxon>
        <taxon>Leotiomycetes incertae sedis</taxon>
        <taxon>Myxotrichaceae</taxon>
        <taxon>Oidiodendron</taxon>
    </lineage>
</organism>
<dbReference type="InterPro" id="IPR008929">
    <property type="entry name" value="Chondroitin_lyas"/>
</dbReference>
<dbReference type="InterPro" id="IPR008397">
    <property type="entry name" value="Alginate_lyase_dom"/>
</dbReference>
<protein>
    <recommendedName>
        <fullName evidence="3">Alginate lyase domain-containing protein</fullName>
    </recommendedName>
</protein>
<gene>
    <name evidence="4" type="ORF">OIDMADRAFT_128608</name>
</gene>
<dbReference type="HOGENOM" id="CLU_038125_2_1_1"/>
<reference evidence="4 5" key="1">
    <citation type="submission" date="2014-04" db="EMBL/GenBank/DDBJ databases">
        <authorList>
            <consortium name="DOE Joint Genome Institute"/>
            <person name="Kuo A."/>
            <person name="Martino E."/>
            <person name="Perotto S."/>
            <person name="Kohler A."/>
            <person name="Nagy L.G."/>
            <person name="Floudas D."/>
            <person name="Copeland A."/>
            <person name="Barry K.W."/>
            <person name="Cichocki N."/>
            <person name="Veneault-Fourrey C."/>
            <person name="LaButti K."/>
            <person name="Lindquist E.A."/>
            <person name="Lipzen A."/>
            <person name="Lundell T."/>
            <person name="Morin E."/>
            <person name="Murat C."/>
            <person name="Sun H."/>
            <person name="Tunlid A."/>
            <person name="Henrissat B."/>
            <person name="Grigoriev I.V."/>
            <person name="Hibbett D.S."/>
            <person name="Martin F."/>
            <person name="Nordberg H.P."/>
            <person name="Cantor M.N."/>
            <person name="Hua S.X."/>
        </authorList>
    </citation>
    <scope>NUCLEOTIDE SEQUENCE [LARGE SCALE GENOMIC DNA]</scope>
    <source>
        <strain evidence="4 5">Zn</strain>
    </source>
</reference>
<dbReference type="AlphaFoldDB" id="A0A0C3H4X1"/>
<dbReference type="Gene3D" id="1.50.10.100">
    <property type="entry name" value="Chondroitin AC/alginate lyase"/>
    <property type="match status" value="1"/>
</dbReference>
<evidence type="ECO:0000313" key="4">
    <source>
        <dbReference type="EMBL" id="KIM98414.1"/>
    </source>
</evidence>
<dbReference type="EMBL" id="KN832880">
    <property type="protein sequence ID" value="KIM98414.1"/>
    <property type="molecule type" value="Genomic_DNA"/>
</dbReference>
<reference evidence="5" key="2">
    <citation type="submission" date="2015-01" db="EMBL/GenBank/DDBJ databases">
        <title>Evolutionary Origins and Diversification of the Mycorrhizal Mutualists.</title>
        <authorList>
            <consortium name="DOE Joint Genome Institute"/>
            <consortium name="Mycorrhizal Genomics Consortium"/>
            <person name="Kohler A."/>
            <person name="Kuo A."/>
            <person name="Nagy L.G."/>
            <person name="Floudas D."/>
            <person name="Copeland A."/>
            <person name="Barry K.W."/>
            <person name="Cichocki N."/>
            <person name="Veneault-Fourrey C."/>
            <person name="LaButti K."/>
            <person name="Lindquist E.A."/>
            <person name="Lipzen A."/>
            <person name="Lundell T."/>
            <person name="Morin E."/>
            <person name="Murat C."/>
            <person name="Riley R."/>
            <person name="Ohm R."/>
            <person name="Sun H."/>
            <person name="Tunlid A."/>
            <person name="Henrissat B."/>
            <person name="Grigoriev I.V."/>
            <person name="Hibbett D.S."/>
            <person name="Martin F."/>
        </authorList>
    </citation>
    <scope>NUCLEOTIDE SEQUENCE [LARGE SCALE GENOMIC DNA]</scope>
    <source>
        <strain evidence="5">Zn</strain>
    </source>
</reference>
<dbReference type="SUPFAM" id="SSF48230">
    <property type="entry name" value="Chondroitin AC/alginate lyase"/>
    <property type="match status" value="1"/>
</dbReference>
<keyword evidence="5" id="KW-1185">Reference proteome</keyword>
<name>A0A0C3H4X1_OIDMZ</name>
<evidence type="ECO:0000259" key="3">
    <source>
        <dbReference type="Pfam" id="PF05426"/>
    </source>
</evidence>
<evidence type="ECO:0000313" key="5">
    <source>
        <dbReference type="Proteomes" id="UP000054321"/>
    </source>
</evidence>
<proteinExistence type="predicted"/>
<sequence length="413" mass="45107">MIWSSLLACGSAWVHPGILHSTADLSRMQSLVAAQTQPWYEAYEAFAADSHSLLTYGFTSACPVVTRDKDASLIVCMDQFASDSVAAVQLALMWSITGDKAYADKATTILSSWGSTLKVLNVGTDGQLAASLSGSNLINAAEIIRYTYDSTLYSGGWTPSSIDTFSTMVQDVLVPPASLTNSTPAVSNPFQANWGTSGEKFMLGAGVFLENATLYDYGKELILYSSCANLSGTISSTGQSSESGRDQQHTQLGLGNYVEAFIIMENQYDPNDFFAELNNRLMAGMEYTAKYLMGGTVPYSESFARCDANLLGGPWPEISTSGITPIRPVWEAGYAHYVVEKGLAMPYTKALVSTSRYNLAEEQPLTTSVDRGEYTRWAKSSRFHCRWSVLPNTEVSSTKFRTVRYENASFARR</sequence>
<dbReference type="OrthoDB" id="5280547at2759"/>
<evidence type="ECO:0000256" key="2">
    <source>
        <dbReference type="ARBA" id="ARBA00023239"/>
    </source>
</evidence>
<keyword evidence="1" id="KW-0732">Signal</keyword>
<dbReference type="Pfam" id="PF05426">
    <property type="entry name" value="Alginate_lyase"/>
    <property type="match status" value="1"/>
</dbReference>
<accession>A0A0C3H4X1</accession>
<evidence type="ECO:0000256" key="1">
    <source>
        <dbReference type="ARBA" id="ARBA00022729"/>
    </source>
</evidence>